<sequence length="460" mass="47146">MNNDEQPASTPPLTSSPAQERRSALHHNRDYLAWFLADTSSQLGRSIQAFAMLLIGYAVTGSVVQAGLVSTVSTVASLVLTLPGGVLVDRWDRRLSLTVSGLARATIFGAAAAAWWCAGLSASLLYAVAAVSGALTGLFSTASDAALKSVVPTEDLPRAVSANQGRDAAINLLGAPVSGLLINISYGLPLLAGALCPLLQAVATRLIRADLRPRPEQSQDPGTGSDPSPSGRVSVIADLLDGFAVFRQIEVLPRIVAALVLVNTGIQALMVGITLTLQSSGTPAWQIGLLDGAVGVGMLAGATFAGPLVTRAPSGRLIITGFLFIAVFLVPLAFAQDVPVMLGLLAVVGLALPVVNGALGGYMQAQIPDALQGRALSAIGLVISCAPALMPAAVGVGLTQLGSATTLALTCVLFPAAAGVLASSRSIRELPRPDRWVAAVSRTVVPPQAGDAYDEARRVH</sequence>
<feature type="compositionally biased region" description="Low complexity" evidence="7">
    <location>
        <begin position="7"/>
        <end position="18"/>
    </location>
</feature>
<dbReference type="EMBL" id="PKHA01000001">
    <property type="protein sequence ID" value="PKY99512.1"/>
    <property type="molecule type" value="Genomic_DNA"/>
</dbReference>
<dbReference type="PANTHER" id="PTHR23513">
    <property type="entry name" value="INTEGRAL MEMBRANE EFFLUX PROTEIN-RELATED"/>
    <property type="match status" value="1"/>
</dbReference>
<feature type="domain" description="Major facilitator superfamily (MFS) profile" evidence="9">
    <location>
        <begin position="251"/>
        <end position="460"/>
    </location>
</feature>
<feature type="region of interest" description="Disordered" evidence="7">
    <location>
        <begin position="1"/>
        <end position="20"/>
    </location>
</feature>
<protein>
    <submittedName>
        <fullName evidence="10">MFS transporter</fullName>
    </submittedName>
</protein>
<dbReference type="InterPro" id="IPR010290">
    <property type="entry name" value="TM_effector"/>
</dbReference>
<feature type="transmembrane region" description="Helical" evidence="8">
    <location>
        <begin position="186"/>
        <end position="207"/>
    </location>
</feature>
<dbReference type="SUPFAM" id="SSF103473">
    <property type="entry name" value="MFS general substrate transporter"/>
    <property type="match status" value="1"/>
</dbReference>
<evidence type="ECO:0000313" key="10">
    <source>
        <dbReference type="EMBL" id="PKY99512.1"/>
    </source>
</evidence>
<feature type="transmembrane region" description="Helical" evidence="8">
    <location>
        <begin position="283"/>
        <end position="305"/>
    </location>
</feature>
<evidence type="ECO:0000259" key="9">
    <source>
        <dbReference type="PROSITE" id="PS50850"/>
    </source>
</evidence>
<dbReference type="Proteomes" id="UP000234778">
    <property type="component" value="Unassembled WGS sequence"/>
</dbReference>
<dbReference type="GO" id="GO:0022857">
    <property type="term" value="F:transmembrane transporter activity"/>
    <property type="evidence" value="ECO:0007669"/>
    <property type="project" value="InterPro"/>
</dbReference>
<dbReference type="GeneID" id="81707533"/>
<keyword evidence="6 8" id="KW-0472">Membrane</keyword>
<gene>
    <name evidence="10" type="ORF">CYJ26_01040</name>
</gene>
<dbReference type="InterPro" id="IPR036259">
    <property type="entry name" value="MFS_trans_sf"/>
</dbReference>
<dbReference type="Pfam" id="PF05977">
    <property type="entry name" value="MFS_3"/>
    <property type="match status" value="1"/>
</dbReference>
<evidence type="ECO:0000256" key="5">
    <source>
        <dbReference type="ARBA" id="ARBA00022989"/>
    </source>
</evidence>
<dbReference type="PANTHER" id="PTHR23513:SF6">
    <property type="entry name" value="MAJOR FACILITATOR SUPERFAMILY ASSOCIATED DOMAIN-CONTAINING PROTEIN"/>
    <property type="match status" value="1"/>
</dbReference>
<evidence type="ECO:0000313" key="11">
    <source>
        <dbReference type="Proteomes" id="UP000234778"/>
    </source>
</evidence>
<keyword evidence="5 8" id="KW-1133">Transmembrane helix</keyword>
<dbReference type="InterPro" id="IPR020846">
    <property type="entry name" value="MFS_dom"/>
</dbReference>
<keyword evidence="2" id="KW-0813">Transport</keyword>
<feature type="transmembrane region" description="Helical" evidence="8">
    <location>
        <begin position="255"/>
        <end position="277"/>
    </location>
</feature>
<organism evidence="10 11">
    <name type="scientific">Actinomyces urogenitalis</name>
    <dbReference type="NCBI Taxonomy" id="103621"/>
    <lineage>
        <taxon>Bacteria</taxon>
        <taxon>Bacillati</taxon>
        <taxon>Actinomycetota</taxon>
        <taxon>Actinomycetes</taxon>
        <taxon>Actinomycetales</taxon>
        <taxon>Actinomycetaceae</taxon>
        <taxon>Actinomyces</taxon>
    </lineage>
</organism>
<feature type="transmembrane region" description="Helical" evidence="8">
    <location>
        <begin position="404"/>
        <end position="422"/>
    </location>
</feature>
<accession>A0A2I1KV63</accession>
<keyword evidence="4 8" id="KW-0812">Transmembrane</keyword>
<evidence type="ECO:0000256" key="7">
    <source>
        <dbReference type="SAM" id="MobiDB-lite"/>
    </source>
</evidence>
<comment type="subcellular location">
    <subcellularLocation>
        <location evidence="1">Cell membrane</location>
        <topology evidence="1">Multi-pass membrane protein</topology>
    </subcellularLocation>
</comment>
<dbReference type="Gene3D" id="1.20.1250.20">
    <property type="entry name" value="MFS general substrate transporter like domains"/>
    <property type="match status" value="1"/>
</dbReference>
<feature type="transmembrane region" description="Helical" evidence="8">
    <location>
        <begin position="317"/>
        <end position="334"/>
    </location>
</feature>
<name>A0A2I1KV63_9ACTO</name>
<dbReference type="RefSeq" id="WP_006549702.1">
    <property type="nucleotide sequence ID" value="NZ_CP136961.1"/>
</dbReference>
<reference evidence="10 11" key="1">
    <citation type="submission" date="2017-12" db="EMBL/GenBank/DDBJ databases">
        <title>Phylogenetic diversity of female urinary microbiome.</title>
        <authorList>
            <person name="Thomas-White K."/>
            <person name="Wolfe A.J."/>
        </authorList>
    </citation>
    <scope>NUCLEOTIDE SEQUENCE [LARGE SCALE GENOMIC DNA]</scope>
    <source>
        <strain evidence="10 11">UMB0319</strain>
    </source>
</reference>
<feature type="transmembrane region" description="Helical" evidence="8">
    <location>
        <begin position="340"/>
        <end position="363"/>
    </location>
</feature>
<evidence type="ECO:0000256" key="1">
    <source>
        <dbReference type="ARBA" id="ARBA00004651"/>
    </source>
</evidence>
<comment type="caution">
    <text evidence="10">The sequence shown here is derived from an EMBL/GenBank/DDBJ whole genome shotgun (WGS) entry which is preliminary data.</text>
</comment>
<dbReference type="GO" id="GO:0005886">
    <property type="term" value="C:plasma membrane"/>
    <property type="evidence" value="ECO:0007669"/>
    <property type="project" value="UniProtKB-SubCell"/>
</dbReference>
<keyword evidence="3" id="KW-1003">Cell membrane</keyword>
<dbReference type="CDD" id="cd06173">
    <property type="entry name" value="MFS_MefA_like"/>
    <property type="match status" value="1"/>
</dbReference>
<proteinExistence type="predicted"/>
<dbReference type="Pfam" id="PF07690">
    <property type="entry name" value="MFS_1"/>
    <property type="match status" value="1"/>
</dbReference>
<evidence type="ECO:0000256" key="6">
    <source>
        <dbReference type="ARBA" id="ARBA00023136"/>
    </source>
</evidence>
<feature type="transmembrane region" description="Helical" evidence="8">
    <location>
        <begin position="375"/>
        <end position="398"/>
    </location>
</feature>
<evidence type="ECO:0000256" key="3">
    <source>
        <dbReference type="ARBA" id="ARBA00022475"/>
    </source>
</evidence>
<dbReference type="InterPro" id="IPR011701">
    <property type="entry name" value="MFS"/>
</dbReference>
<evidence type="ECO:0000256" key="4">
    <source>
        <dbReference type="ARBA" id="ARBA00022692"/>
    </source>
</evidence>
<evidence type="ECO:0000256" key="8">
    <source>
        <dbReference type="SAM" id="Phobius"/>
    </source>
</evidence>
<dbReference type="AlphaFoldDB" id="A0A2I1KV63"/>
<dbReference type="PROSITE" id="PS50850">
    <property type="entry name" value="MFS"/>
    <property type="match status" value="1"/>
</dbReference>
<evidence type="ECO:0000256" key="2">
    <source>
        <dbReference type="ARBA" id="ARBA00022448"/>
    </source>
</evidence>